<evidence type="ECO:0000256" key="1">
    <source>
        <dbReference type="ARBA" id="ARBA00022829"/>
    </source>
</evidence>
<dbReference type="GO" id="GO:0007059">
    <property type="term" value="P:chromosome segregation"/>
    <property type="evidence" value="ECO:0007669"/>
    <property type="project" value="UniProtKB-KW"/>
</dbReference>
<dbReference type="AlphaFoldDB" id="T1A458"/>
<dbReference type="InterPro" id="IPR050336">
    <property type="entry name" value="Chromosome_partition/occlusion"/>
</dbReference>
<dbReference type="NCBIfam" id="TIGR00180">
    <property type="entry name" value="parB_part"/>
    <property type="match status" value="1"/>
</dbReference>
<dbReference type="SMART" id="SM00470">
    <property type="entry name" value="ParB"/>
    <property type="match status" value="1"/>
</dbReference>
<organism evidence="3">
    <name type="scientific">mine drainage metagenome</name>
    <dbReference type="NCBI Taxonomy" id="410659"/>
    <lineage>
        <taxon>unclassified sequences</taxon>
        <taxon>metagenomes</taxon>
        <taxon>ecological metagenomes</taxon>
    </lineage>
</organism>
<dbReference type="Gene3D" id="1.10.10.2830">
    <property type="match status" value="1"/>
</dbReference>
<dbReference type="InterPro" id="IPR003115">
    <property type="entry name" value="ParB_N"/>
</dbReference>
<dbReference type="Pfam" id="PF02195">
    <property type="entry name" value="ParB_N"/>
    <property type="match status" value="1"/>
</dbReference>
<dbReference type="GO" id="GO:0003677">
    <property type="term" value="F:DNA binding"/>
    <property type="evidence" value="ECO:0007669"/>
    <property type="project" value="InterPro"/>
</dbReference>
<evidence type="ECO:0000259" key="2">
    <source>
        <dbReference type="SMART" id="SM00470"/>
    </source>
</evidence>
<dbReference type="InterPro" id="IPR004437">
    <property type="entry name" value="ParB/RepB/Spo0J"/>
</dbReference>
<reference evidence="3" key="2">
    <citation type="journal article" date="2014" name="ISME J.">
        <title>Microbial stratification in low pH oxic and suboxic macroscopic growths along an acid mine drainage.</title>
        <authorList>
            <person name="Mendez-Garcia C."/>
            <person name="Mesa V."/>
            <person name="Sprenger R.R."/>
            <person name="Richter M."/>
            <person name="Diez M.S."/>
            <person name="Solano J."/>
            <person name="Bargiela R."/>
            <person name="Golyshina O.V."/>
            <person name="Manteca A."/>
            <person name="Ramos J.L."/>
            <person name="Gallego J.R."/>
            <person name="Llorente I."/>
            <person name="Martins Dos Santos V.A."/>
            <person name="Jensen O.N."/>
            <person name="Pelaez A.I."/>
            <person name="Sanchez J."/>
            <person name="Ferrer M."/>
        </authorList>
    </citation>
    <scope>NUCLEOTIDE SEQUENCE</scope>
</reference>
<dbReference type="InterPro" id="IPR041468">
    <property type="entry name" value="HTH_ParB/Spo0J"/>
</dbReference>
<dbReference type="PANTHER" id="PTHR33375:SF1">
    <property type="entry name" value="CHROMOSOME-PARTITIONING PROTEIN PARB-RELATED"/>
    <property type="match status" value="1"/>
</dbReference>
<feature type="non-terminal residue" evidence="3">
    <location>
        <position position="187"/>
    </location>
</feature>
<accession>T1A458</accession>
<feature type="domain" description="ParB-like N-terminal" evidence="2">
    <location>
        <begin position="1"/>
        <end position="65"/>
    </location>
</feature>
<dbReference type="PANTHER" id="PTHR33375">
    <property type="entry name" value="CHROMOSOME-PARTITIONING PROTEIN PARB-RELATED"/>
    <property type="match status" value="1"/>
</dbReference>
<proteinExistence type="predicted"/>
<dbReference type="Pfam" id="PF17762">
    <property type="entry name" value="HTH_ParB"/>
    <property type="match status" value="1"/>
</dbReference>
<dbReference type="GO" id="GO:0005694">
    <property type="term" value="C:chromosome"/>
    <property type="evidence" value="ECO:0007669"/>
    <property type="project" value="TreeGrafter"/>
</dbReference>
<comment type="caution">
    <text evidence="3">The sequence shown here is derived from an EMBL/GenBank/DDBJ whole genome shotgun (WGS) entry which is preliminary data.</text>
</comment>
<evidence type="ECO:0000313" key="3">
    <source>
        <dbReference type="EMBL" id="EQD51673.1"/>
    </source>
</evidence>
<name>T1A458_9ZZZZ</name>
<dbReference type="SUPFAM" id="SSF110849">
    <property type="entry name" value="ParB/Sulfiredoxin"/>
    <property type="match status" value="1"/>
</dbReference>
<dbReference type="EMBL" id="AUZX01009470">
    <property type="protein sequence ID" value="EQD51673.1"/>
    <property type="molecule type" value="Genomic_DNA"/>
</dbReference>
<gene>
    <name evidence="3" type="ORF">B1A_12970</name>
</gene>
<keyword evidence="1" id="KW-0159">Chromosome partition</keyword>
<dbReference type="Gene3D" id="3.90.1530.30">
    <property type="match status" value="1"/>
</dbReference>
<protein>
    <submittedName>
        <fullName evidence="3">ParB-like partition protein</fullName>
    </submittedName>
</protein>
<dbReference type="InterPro" id="IPR036086">
    <property type="entry name" value="ParB/Sulfiredoxin_sf"/>
</dbReference>
<sequence>MANSIKEKGLLSPITVVQKGDTYELIVGQRRYLACKKLGFQRIPAIIRNESDDTDYLSLSLIENIHRSDMSPIDKAKAYSSLFDKYRDYDKVSKETGVSVVTIRKYVKLLELAPQLQDKLTTSEGVVGIDAMSRLSSTFSNPEEQFGVFDQIKGFTGKMQTEIIKRSGGDISKVPELVNLAMQGEFN</sequence>
<reference evidence="3" key="1">
    <citation type="submission" date="2013-08" db="EMBL/GenBank/DDBJ databases">
        <authorList>
            <person name="Mendez C."/>
            <person name="Richter M."/>
            <person name="Ferrer M."/>
            <person name="Sanchez J."/>
        </authorList>
    </citation>
    <scope>NUCLEOTIDE SEQUENCE</scope>
</reference>